<keyword evidence="3 6" id="KW-0812">Transmembrane</keyword>
<evidence type="ECO:0000256" key="6">
    <source>
        <dbReference type="SAM" id="Phobius"/>
    </source>
</evidence>
<proteinExistence type="predicted"/>
<evidence type="ECO:0000256" key="5">
    <source>
        <dbReference type="ARBA" id="ARBA00023136"/>
    </source>
</evidence>
<sequence>MSESAQALQAAGWPRRIIALFIDWFVALLTVSAIAGTPIWESNTSSWWNLLAFFVEVSVLTGLLGYSIGQRIAGVKIVRVDGAQLDPLRAAVRTALICVIIPPLINDERRRGLHDRAVGSIAVRR</sequence>
<evidence type="ECO:0000256" key="2">
    <source>
        <dbReference type="ARBA" id="ARBA00022475"/>
    </source>
</evidence>
<dbReference type="EMBL" id="CP094970">
    <property type="protein sequence ID" value="UYM05455.1"/>
    <property type="molecule type" value="Genomic_DNA"/>
</dbReference>
<evidence type="ECO:0000313" key="9">
    <source>
        <dbReference type="Proteomes" id="UP001164390"/>
    </source>
</evidence>
<keyword evidence="2" id="KW-1003">Cell membrane</keyword>
<evidence type="ECO:0000313" key="8">
    <source>
        <dbReference type="EMBL" id="UYM05455.1"/>
    </source>
</evidence>
<reference evidence="8" key="1">
    <citation type="submission" date="2022-01" db="EMBL/GenBank/DDBJ databases">
        <title>Nocardioidaceae gen. sp. A5X3R13.</title>
        <authorList>
            <person name="Lopez Marin M.A."/>
            <person name="Uhlik O."/>
        </authorList>
    </citation>
    <scope>NUCLEOTIDE SEQUENCE</scope>
    <source>
        <strain evidence="8">A5X3R13</strain>
    </source>
</reference>
<dbReference type="PANTHER" id="PTHR36115">
    <property type="entry name" value="PROLINE-RICH ANTIGEN HOMOLOG-RELATED"/>
    <property type="match status" value="1"/>
</dbReference>
<dbReference type="InterPro" id="IPR051791">
    <property type="entry name" value="Pra-immunoreactive"/>
</dbReference>
<feature type="transmembrane region" description="Helical" evidence="6">
    <location>
        <begin position="46"/>
        <end position="69"/>
    </location>
</feature>
<feature type="domain" description="RDD" evidence="7">
    <location>
        <begin position="11"/>
        <end position="118"/>
    </location>
</feature>
<dbReference type="PANTHER" id="PTHR36115:SF6">
    <property type="entry name" value="PROLINE-RICH ANTIGEN HOMOLOG"/>
    <property type="match status" value="1"/>
</dbReference>
<dbReference type="AlphaFoldDB" id="A0AA46THP4"/>
<dbReference type="InterPro" id="IPR010432">
    <property type="entry name" value="RDD"/>
</dbReference>
<protein>
    <submittedName>
        <fullName evidence="8">RDD family protein</fullName>
    </submittedName>
</protein>
<dbReference type="KEGG" id="sgrg:L0C25_23595"/>
<name>A0AA46THP4_9ACTN</name>
<dbReference type="RefSeq" id="WP_271634290.1">
    <property type="nucleotide sequence ID" value="NZ_CP094970.1"/>
</dbReference>
<dbReference type="Proteomes" id="UP001164390">
    <property type="component" value="Chromosome"/>
</dbReference>
<gene>
    <name evidence="8" type="ORF">L0C25_23595</name>
</gene>
<evidence type="ECO:0000256" key="3">
    <source>
        <dbReference type="ARBA" id="ARBA00022692"/>
    </source>
</evidence>
<feature type="transmembrane region" description="Helical" evidence="6">
    <location>
        <begin position="21"/>
        <end position="40"/>
    </location>
</feature>
<accession>A0AA46THP4</accession>
<evidence type="ECO:0000256" key="1">
    <source>
        <dbReference type="ARBA" id="ARBA00004651"/>
    </source>
</evidence>
<dbReference type="Pfam" id="PF06271">
    <property type="entry name" value="RDD"/>
    <property type="match status" value="1"/>
</dbReference>
<keyword evidence="4 6" id="KW-1133">Transmembrane helix</keyword>
<organism evidence="8 9">
    <name type="scientific">Solicola gregarius</name>
    <dbReference type="NCBI Taxonomy" id="2908642"/>
    <lineage>
        <taxon>Bacteria</taxon>
        <taxon>Bacillati</taxon>
        <taxon>Actinomycetota</taxon>
        <taxon>Actinomycetes</taxon>
        <taxon>Propionibacteriales</taxon>
        <taxon>Nocardioidaceae</taxon>
        <taxon>Solicola</taxon>
    </lineage>
</organism>
<comment type="subcellular location">
    <subcellularLocation>
        <location evidence="1">Cell membrane</location>
        <topology evidence="1">Multi-pass membrane protein</topology>
    </subcellularLocation>
</comment>
<evidence type="ECO:0000259" key="7">
    <source>
        <dbReference type="Pfam" id="PF06271"/>
    </source>
</evidence>
<keyword evidence="5 6" id="KW-0472">Membrane</keyword>
<evidence type="ECO:0000256" key="4">
    <source>
        <dbReference type="ARBA" id="ARBA00022989"/>
    </source>
</evidence>
<keyword evidence="9" id="KW-1185">Reference proteome</keyword>
<dbReference type="GO" id="GO:0005886">
    <property type="term" value="C:plasma membrane"/>
    <property type="evidence" value="ECO:0007669"/>
    <property type="project" value="UniProtKB-SubCell"/>
</dbReference>